<reference evidence="1" key="1">
    <citation type="submission" date="2022-10" db="EMBL/GenBank/DDBJ databases">
        <title>The complete genomes of actinobacterial strains from the NBC collection.</title>
        <authorList>
            <person name="Joergensen T.S."/>
            <person name="Alvarez Arevalo M."/>
            <person name="Sterndorff E.B."/>
            <person name="Faurdal D."/>
            <person name="Vuksanovic O."/>
            <person name="Mourched A.-S."/>
            <person name="Charusanti P."/>
            <person name="Shaw S."/>
            <person name="Blin K."/>
            <person name="Weber T."/>
        </authorList>
    </citation>
    <scope>NUCLEOTIDE SEQUENCE</scope>
    <source>
        <strain evidence="1">NBC_00060</strain>
    </source>
</reference>
<name>A0AAU2H9M3_9ACTN</name>
<sequence>MTVGARIPDTEYRNESLAKLWQFPAASPTGEGVRGERMSCNRGEQLSAAAASGRQVVWLDATTGISDVVTRTRPAGRCA</sequence>
<dbReference type="AlphaFoldDB" id="A0AAU2H9M3"/>
<proteinExistence type="predicted"/>
<organism evidence="1">
    <name type="scientific">Streptomyces sp. NBC_00060</name>
    <dbReference type="NCBI Taxonomy" id="2975636"/>
    <lineage>
        <taxon>Bacteria</taxon>
        <taxon>Bacillati</taxon>
        <taxon>Actinomycetota</taxon>
        <taxon>Actinomycetes</taxon>
        <taxon>Kitasatosporales</taxon>
        <taxon>Streptomycetaceae</taxon>
        <taxon>Streptomyces</taxon>
    </lineage>
</organism>
<dbReference type="EMBL" id="CP108253">
    <property type="protein sequence ID" value="WTU44254.1"/>
    <property type="molecule type" value="Genomic_DNA"/>
</dbReference>
<accession>A0AAU2H9M3</accession>
<gene>
    <name evidence="1" type="ORF">OHV25_34080</name>
</gene>
<protein>
    <submittedName>
        <fullName evidence="1">Uncharacterized protein</fullName>
    </submittedName>
</protein>
<evidence type="ECO:0000313" key="1">
    <source>
        <dbReference type="EMBL" id="WTU44254.1"/>
    </source>
</evidence>